<dbReference type="AlphaFoldDB" id="D7BET5"/>
<dbReference type="Proteomes" id="UP000001916">
    <property type="component" value="Chromosome"/>
</dbReference>
<dbReference type="InterPro" id="IPR007372">
    <property type="entry name" value="Lipid/polyisoprenoid-bd_YceI"/>
</dbReference>
<dbReference type="SMART" id="SM00867">
    <property type="entry name" value="YceI"/>
    <property type="match status" value="1"/>
</dbReference>
<dbReference type="PANTHER" id="PTHR34406">
    <property type="entry name" value="PROTEIN YCEI"/>
    <property type="match status" value="1"/>
</dbReference>
<dbReference type="PANTHER" id="PTHR34406:SF1">
    <property type="entry name" value="PROTEIN YCEI"/>
    <property type="match status" value="1"/>
</dbReference>
<dbReference type="InterPro" id="IPR036761">
    <property type="entry name" value="TTHA0802/YceI-like_sf"/>
</dbReference>
<evidence type="ECO:0000313" key="2">
    <source>
        <dbReference type="EMBL" id="ADH63288.1"/>
    </source>
</evidence>
<evidence type="ECO:0000259" key="1">
    <source>
        <dbReference type="SMART" id="SM00867"/>
    </source>
</evidence>
<organism evidence="2 3">
    <name type="scientific">Allomeiothermus silvanus (strain ATCC 700542 / DSM 9946 / NBRC 106475 / NCIMB 13440 / VI-R2)</name>
    <name type="common">Thermus silvanus</name>
    <dbReference type="NCBI Taxonomy" id="526227"/>
    <lineage>
        <taxon>Bacteria</taxon>
        <taxon>Thermotogati</taxon>
        <taxon>Deinococcota</taxon>
        <taxon>Deinococci</taxon>
        <taxon>Thermales</taxon>
        <taxon>Thermaceae</taxon>
        <taxon>Allomeiothermus</taxon>
    </lineage>
</organism>
<dbReference type="EMBL" id="CP002042">
    <property type="protein sequence ID" value="ADH63288.1"/>
    <property type="molecule type" value="Genomic_DNA"/>
</dbReference>
<dbReference type="STRING" id="526227.Mesil_1395"/>
<dbReference type="RefSeq" id="WP_013157857.1">
    <property type="nucleotide sequence ID" value="NC_014212.1"/>
</dbReference>
<sequence length="174" mass="19512">MTRPWLLVALVGLAYAQAPQFAVEGRVTYAASYPLGRWEGTNSTASGQVRWEVESGVLEGRICVDLRAFDSGNPLRDADSRGVFEVNKYPQSCFQPTRLLRQGEGVSVVGILDLHGVRREIRIVGSLSQEGAAYRFRGAFETKFSEWNLERPSLLFLRVDDPVQVRLEARVEPR</sequence>
<name>D7BET5_ALLS1</name>
<gene>
    <name evidence="2" type="ordered locus">Mesil_1395</name>
</gene>
<dbReference type="Pfam" id="PF04264">
    <property type="entry name" value="YceI"/>
    <property type="match status" value="1"/>
</dbReference>
<dbReference type="OrthoDB" id="32103at2"/>
<dbReference type="KEGG" id="msv:Mesil_1395"/>
<dbReference type="Gene3D" id="2.40.128.110">
    <property type="entry name" value="Lipid/polyisoprenoid-binding, YceI-like"/>
    <property type="match status" value="1"/>
</dbReference>
<keyword evidence="3" id="KW-1185">Reference proteome</keyword>
<dbReference type="eggNOG" id="COG2353">
    <property type="taxonomic scope" value="Bacteria"/>
</dbReference>
<accession>D7BET5</accession>
<evidence type="ECO:0000313" key="3">
    <source>
        <dbReference type="Proteomes" id="UP000001916"/>
    </source>
</evidence>
<protein>
    <submittedName>
        <fullName evidence="2">YceI family protein</fullName>
    </submittedName>
</protein>
<reference evidence="2 3" key="1">
    <citation type="journal article" date="2010" name="Stand. Genomic Sci.">
        <title>Complete genome sequence of Meiothermus silvanus type strain (VI-R2).</title>
        <authorList>
            <person name="Sikorski J."/>
            <person name="Tindall B.J."/>
            <person name="Lowry S."/>
            <person name="Lucas S."/>
            <person name="Nolan M."/>
            <person name="Copeland A."/>
            <person name="Glavina Del Rio T."/>
            <person name="Tice H."/>
            <person name="Cheng J.F."/>
            <person name="Han C."/>
            <person name="Pitluck S."/>
            <person name="Liolios K."/>
            <person name="Ivanova N."/>
            <person name="Mavromatis K."/>
            <person name="Mikhailova N."/>
            <person name="Pati A."/>
            <person name="Goodwin L."/>
            <person name="Chen A."/>
            <person name="Palaniappan K."/>
            <person name="Land M."/>
            <person name="Hauser L."/>
            <person name="Chang Y.J."/>
            <person name="Jeffries C.D."/>
            <person name="Rohde M."/>
            <person name="Goker M."/>
            <person name="Woyke T."/>
            <person name="Bristow J."/>
            <person name="Eisen J.A."/>
            <person name="Markowitz V."/>
            <person name="Hugenholtz P."/>
            <person name="Kyrpides N.C."/>
            <person name="Klenk H.P."/>
            <person name="Lapidus A."/>
        </authorList>
    </citation>
    <scope>NUCLEOTIDE SEQUENCE [LARGE SCALE GENOMIC DNA]</scope>
    <source>
        <strain evidence="3">ATCC 700542 / DSM 9946 / VI-R2</strain>
    </source>
</reference>
<dbReference type="HOGENOM" id="CLU_1538278_0_0_0"/>
<feature type="domain" description="Lipid/polyisoprenoid-binding YceI-like" evidence="1">
    <location>
        <begin position="20"/>
        <end position="170"/>
    </location>
</feature>
<dbReference type="SUPFAM" id="SSF101874">
    <property type="entry name" value="YceI-like"/>
    <property type="match status" value="1"/>
</dbReference>
<proteinExistence type="predicted"/>